<dbReference type="AlphaFoldDB" id="A0AAI9X0D6"/>
<feature type="compositionally biased region" description="Low complexity" evidence="1">
    <location>
        <begin position="319"/>
        <end position="330"/>
    </location>
</feature>
<reference evidence="2" key="1">
    <citation type="journal article" date="2022" name="DNA Res.">
        <title>Genome analysis of five recently described species of the CUG-Ser clade uncovers Candida theae as a new hybrid lineage with pathogenic potential in the Candida parapsilosis species complex.</title>
        <authorList>
            <person name="Mixao V."/>
            <person name="Del Olmo V."/>
            <person name="Hegedusova E."/>
            <person name="Saus E."/>
            <person name="Pryszcz L."/>
            <person name="Cillingova A."/>
            <person name="Nosek J."/>
            <person name="Gabaldon T."/>
        </authorList>
    </citation>
    <scope>NUCLEOTIDE SEQUENCE</scope>
    <source>
        <strain evidence="2">CBS 10844</strain>
    </source>
</reference>
<proteinExistence type="predicted"/>
<comment type="caution">
    <text evidence="2">The sequence shown here is derived from an EMBL/GenBank/DDBJ whole genome shotgun (WGS) entry which is preliminary data.</text>
</comment>
<dbReference type="RefSeq" id="XP_049182789.1">
    <property type="nucleotide sequence ID" value="XM_049322431.1"/>
</dbReference>
<feature type="region of interest" description="Disordered" evidence="1">
    <location>
        <begin position="299"/>
        <end position="350"/>
    </location>
</feature>
<evidence type="ECO:0000313" key="2">
    <source>
        <dbReference type="EMBL" id="KAI3407044.2"/>
    </source>
</evidence>
<dbReference type="GeneID" id="73377749"/>
<dbReference type="Proteomes" id="UP001202479">
    <property type="component" value="Unassembled WGS sequence"/>
</dbReference>
<sequence length="423" mass="48787">MPSTLVGSQHLQILPTQRIYDVERNRIIQRIKFQHLPNNLFLQNNKKVKVNVKISAFSFPQDFHESFAFCRKQNKSIIPGKRIVVKQRANPTRYAVYPYTNCQLEQLHQSKNGSECECRCDLVYGIDIDGGLQNSLLVPQELLIPIPKIVSLHDVCFLWDILLPFYVHYKSVRNKYSSFCIILNDLKKELNEVLIVLNHFGTSKKKISIIDGSKVNRYLNKRYQCVFCFDSKLLPFAESVCTGGSISISSSGYYSLYTNFPIVSRSSDKPCHQMRLTYENKSDCIELLGVMAELNTSRKNAERDSMMATTESSGDDELSSSSLTSSNMSLKSKHNKHSEHVQPSQHGSDSHSDGHYSWIWCDDDVDLTNLDFNDLSIDDVDDYDKRERKSLRQMNRNLRDGKPHRICYFNRRRVKKELNACII</sequence>
<accession>A0AAI9X0D6</accession>
<organism evidence="2 3">
    <name type="scientific">Candida oxycetoniae</name>
    <dbReference type="NCBI Taxonomy" id="497107"/>
    <lineage>
        <taxon>Eukaryota</taxon>
        <taxon>Fungi</taxon>
        <taxon>Dikarya</taxon>
        <taxon>Ascomycota</taxon>
        <taxon>Saccharomycotina</taxon>
        <taxon>Pichiomycetes</taxon>
        <taxon>Debaryomycetaceae</taxon>
        <taxon>Candida/Lodderomyces clade</taxon>
        <taxon>Candida</taxon>
    </lineage>
</organism>
<evidence type="ECO:0000256" key="1">
    <source>
        <dbReference type="SAM" id="MobiDB-lite"/>
    </source>
</evidence>
<protein>
    <submittedName>
        <fullName evidence="2">Uncharacterized protein</fullName>
    </submittedName>
</protein>
<evidence type="ECO:0000313" key="3">
    <source>
        <dbReference type="Proteomes" id="UP001202479"/>
    </source>
</evidence>
<name>A0AAI9X0D6_9ASCO</name>
<gene>
    <name evidence="2" type="ORF">KGF56_000132</name>
</gene>
<keyword evidence="3" id="KW-1185">Reference proteome</keyword>
<dbReference type="EMBL" id="JAHUZD010000018">
    <property type="protein sequence ID" value="KAI3407044.2"/>
    <property type="molecule type" value="Genomic_DNA"/>
</dbReference>